<feature type="transmembrane region" description="Helical" evidence="4">
    <location>
        <begin position="264"/>
        <end position="286"/>
    </location>
</feature>
<dbReference type="InterPro" id="IPR050327">
    <property type="entry name" value="Proton-linked_MCT"/>
</dbReference>
<evidence type="ECO:0000313" key="6">
    <source>
        <dbReference type="EMBL" id="MCW0484390.1"/>
    </source>
</evidence>
<evidence type="ECO:0000259" key="5">
    <source>
        <dbReference type="PROSITE" id="PS50850"/>
    </source>
</evidence>
<evidence type="ECO:0000313" key="7">
    <source>
        <dbReference type="Proteomes" id="UP001163821"/>
    </source>
</evidence>
<dbReference type="PANTHER" id="PTHR11360:SF308">
    <property type="entry name" value="BLL3089 PROTEIN"/>
    <property type="match status" value="1"/>
</dbReference>
<keyword evidence="1 4" id="KW-0812">Transmembrane</keyword>
<dbReference type="AlphaFoldDB" id="A0AA41YD54"/>
<keyword evidence="3 4" id="KW-0472">Membrane</keyword>
<dbReference type="Proteomes" id="UP001163821">
    <property type="component" value="Unassembled WGS sequence"/>
</dbReference>
<evidence type="ECO:0000256" key="4">
    <source>
        <dbReference type="SAM" id="Phobius"/>
    </source>
</evidence>
<proteinExistence type="predicted"/>
<dbReference type="PROSITE" id="PS50850">
    <property type="entry name" value="MFS"/>
    <property type="match status" value="1"/>
</dbReference>
<feature type="transmembrane region" description="Helical" evidence="4">
    <location>
        <begin position="166"/>
        <end position="187"/>
    </location>
</feature>
<dbReference type="InterPro" id="IPR011701">
    <property type="entry name" value="MFS"/>
</dbReference>
<name>A0AA41YD54_9BACT</name>
<evidence type="ECO:0000256" key="3">
    <source>
        <dbReference type="ARBA" id="ARBA00023136"/>
    </source>
</evidence>
<evidence type="ECO:0000256" key="1">
    <source>
        <dbReference type="ARBA" id="ARBA00022692"/>
    </source>
</evidence>
<dbReference type="Pfam" id="PF07690">
    <property type="entry name" value="MFS_1"/>
    <property type="match status" value="1"/>
</dbReference>
<keyword evidence="7" id="KW-1185">Reference proteome</keyword>
<dbReference type="SUPFAM" id="SSF103473">
    <property type="entry name" value="MFS general substrate transporter"/>
    <property type="match status" value="1"/>
</dbReference>
<feature type="transmembrane region" description="Helical" evidence="4">
    <location>
        <begin position="199"/>
        <end position="219"/>
    </location>
</feature>
<dbReference type="PANTHER" id="PTHR11360">
    <property type="entry name" value="MONOCARBOXYLATE TRANSPORTER"/>
    <property type="match status" value="1"/>
</dbReference>
<reference evidence="6" key="1">
    <citation type="submission" date="2022-10" db="EMBL/GenBank/DDBJ databases">
        <title>Gaoshiqiia sediminis gen. nov., sp. nov., isolated from coastal sediment.</title>
        <authorList>
            <person name="Yu W.X."/>
            <person name="Mu D.S."/>
            <person name="Du J.Z."/>
            <person name="Liang Y.Q."/>
        </authorList>
    </citation>
    <scope>NUCLEOTIDE SEQUENCE</scope>
    <source>
        <strain evidence="6">A06</strain>
    </source>
</reference>
<feature type="transmembrane region" description="Helical" evidence="4">
    <location>
        <begin position="89"/>
        <end position="107"/>
    </location>
</feature>
<feature type="transmembrane region" description="Helical" evidence="4">
    <location>
        <begin position="127"/>
        <end position="145"/>
    </location>
</feature>
<dbReference type="EMBL" id="JAPAAF010000035">
    <property type="protein sequence ID" value="MCW0484390.1"/>
    <property type="molecule type" value="Genomic_DNA"/>
</dbReference>
<organism evidence="6 7">
    <name type="scientific">Gaoshiqia sediminis</name>
    <dbReference type="NCBI Taxonomy" id="2986998"/>
    <lineage>
        <taxon>Bacteria</taxon>
        <taxon>Pseudomonadati</taxon>
        <taxon>Bacteroidota</taxon>
        <taxon>Bacteroidia</taxon>
        <taxon>Marinilabiliales</taxon>
        <taxon>Prolixibacteraceae</taxon>
        <taxon>Gaoshiqia</taxon>
    </lineage>
</organism>
<protein>
    <submittedName>
        <fullName evidence="6">MFS transporter</fullName>
    </submittedName>
</protein>
<dbReference type="InterPro" id="IPR036259">
    <property type="entry name" value="MFS_trans_sf"/>
</dbReference>
<keyword evidence="2 4" id="KW-1133">Transmembrane helix</keyword>
<feature type="transmembrane region" description="Helical" evidence="4">
    <location>
        <begin position="61"/>
        <end position="77"/>
    </location>
</feature>
<dbReference type="RefSeq" id="WP_282592983.1">
    <property type="nucleotide sequence ID" value="NZ_JAPAAF010000035.1"/>
</dbReference>
<dbReference type="InterPro" id="IPR020846">
    <property type="entry name" value="MFS_dom"/>
</dbReference>
<sequence length="447" mass="49362">MIKHRYNHFPFSPTKSPVFYGWFIVLWGTLGVIMSVPGQTMGVSTFTDHLIGALKLSRNELSTAYLIGTIASSLMLTKAGKWYDRIGARWLGVGISLALGTTLILLSQVDRIAIGLGKLLAITDFQFYLSFFFITAGFFLVRFSGQGVLTMLSRNMMMKWFSRRRGFANGISSVFTSLGFAIAPLVFDYFIESFSWRGAWIILAMITGFGFSMLVFLFFRDNPEDCGLKPDGEPVNTQEKNPQHIAYEPVKQFSLKEAQHTFPFWVFVIALSMQSLAITGFTFNIVSIFESAGMDKTTALSVFLPTSAISVFISLTGGWLSDHIKLKYLLMVFLAGQIISLLSLSVLSPGLPYLFLIIGNGIVGGLFSVLAAVVWPRFYGREHLGAISGFAMSALVFFSALGPLLFSASYTRLGSYAWAAFLCLSIVGATFATSFKAENPQEKLSRQ</sequence>
<feature type="transmembrane region" description="Helical" evidence="4">
    <location>
        <begin position="416"/>
        <end position="437"/>
    </location>
</feature>
<dbReference type="Gene3D" id="1.20.1250.20">
    <property type="entry name" value="MFS general substrate transporter like domains"/>
    <property type="match status" value="2"/>
</dbReference>
<gene>
    <name evidence="6" type="ORF">N2K84_16735</name>
</gene>
<feature type="domain" description="Major facilitator superfamily (MFS) profile" evidence="5">
    <location>
        <begin position="24"/>
        <end position="440"/>
    </location>
</feature>
<feature type="transmembrane region" description="Helical" evidence="4">
    <location>
        <begin position="20"/>
        <end position="41"/>
    </location>
</feature>
<accession>A0AA41YD54</accession>
<feature type="transmembrane region" description="Helical" evidence="4">
    <location>
        <begin position="353"/>
        <end position="375"/>
    </location>
</feature>
<feature type="transmembrane region" description="Helical" evidence="4">
    <location>
        <begin position="298"/>
        <end position="321"/>
    </location>
</feature>
<comment type="caution">
    <text evidence="6">The sequence shown here is derived from an EMBL/GenBank/DDBJ whole genome shotgun (WGS) entry which is preliminary data.</text>
</comment>
<feature type="transmembrane region" description="Helical" evidence="4">
    <location>
        <begin position="387"/>
        <end position="410"/>
    </location>
</feature>
<feature type="transmembrane region" description="Helical" evidence="4">
    <location>
        <begin position="328"/>
        <end position="347"/>
    </location>
</feature>
<evidence type="ECO:0000256" key="2">
    <source>
        <dbReference type="ARBA" id="ARBA00022989"/>
    </source>
</evidence>
<dbReference type="GO" id="GO:0022857">
    <property type="term" value="F:transmembrane transporter activity"/>
    <property type="evidence" value="ECO:0007669"/>
    <property type="project" value="InterPro"/>
</dbReference>